<evidence type="ECO:0000256" key="2">
    <source>
        <dbReference type="SAM" id="Coils"/>
    </source>
</evidence>
<keyword evidence="1" id="KW-0238">DNA-binding</keyword>
<dbReference type="AlphaFoldDB" id="A0A3M6VNR4"/>
<gene>
    <name evidence="5" type="ORF">DD237_002335</name>
    <name evidence="4" type="ORF">DD238_001463</name>
</gene>
<accession>A0A3M6VNR4</accession>
<dbReference type="Proteomes" id="UP000282087">
    <property type="component" value="Unassembled WGS sequence"/>
</dbReference>
<dbReference type="Pfam" id="PF03221">
    <property type="entry name" value="HTH_Tnp_Tc5"/>
    <property type="match status" value="1"/>
</dbReference>
<comment type="caution">
    <text evidence="4">The sequence shown here is derived from an EMBL/GenBank/DDBJ whole genome shotgun (WGS) entry which is preliminary data.</text>
</comment>
<dbReference type="VEuPathDB" id="FungiDB:DD237_002335"/>
<dbReference type="PROSITE" id="PS51253">
    <property type="entry name" value="HTH_CENPB"/>
    <property type="match status" value="1"/>
</dbReference>
<reference evidence="6 7" key="1">
    <citation type="submission" date="2018-06" db="EMBL/GenBank/DDBJ databases">
        <title>Comparative genomics of downy mildews reveals potential adaptations to biotrophy.</title>
        <authorList>
            <person name="Fletcher K."/>
            <person name="Klosterman S.J."/>
            <person name="Derevnina L."/>
            <person name="Martin F."/>
            <person name="Koike S."/>
            <person name="Reyes Chin-Wo S."/>
            <person name="Mou B."/>
            <person name="Michelmore R."/>
        </authorList>
    </citation>
    <scope>NUCLEOTIDE SEQUENCE [LARGE SCALE GENOMIC DNA]</scope>
    <source>
        <strain evidence="5 7">R13</strain>
        <strain evidence="4 6">R14</strain>
    </source>
</reference>
<sequence>MSTKGKWLTIEQKCEVIAQHRREPSTNYTQLSQWTKTRFELSVPPTRQTIRNIIQSAAIIEAKRLCVHVTAKGRDPCVRSRELEDQLTQYINTCREHNVRLTRRLLNTKAREILDRMDNAPTHNLSVGWLTRFMKRHGLNFQKKREALKEASMAAAVPAHTDSTVVVDVVEPHGLETDPERVRVDKLRQKATKRLWELEQEARELRKYLRRLNAASNAHLHR</sequence>
<evidence type="ECO:0000313" key="7">
    <source>
        <dbReference type="Proteomes" id="UP000286097"/>
    </source>
</evidence>
<evidence type="ECO:0000313" key="5">
    <source>
        <dbReference type="EMBL" id="RQM10239.1"/>
    </source>
</evidence>
<protein>
    <recommendedName>
        <fullName evidence="3">HTH CENPB-type domain-containing protein</fullName>
    </recommendedName>
</protein>
<evidence type="ECO:0000259" key="3">
    <source>
        <dbReference type="PROSITE" id="PS51253"/>
    </source>
</evidence>
<keyword evidence="2" id="KW-0175">Coiled coil</keyword>
<dbReference type="InterPro" id="IPR006600">
    <property type="entry name" value="HTH_CenpB_DNA-bd_dom"/>
</dbReference>
<dbReference type="EMBL" id="QLLG01000159">
    <property type="protein sequence ID" value="RMX67691.1"/>
    <property type="molecule type" value="Genomic_DNA"/>
</dbReference>
<evidence type="ECO:0000313" key="6">
    <source>
        <dbReference type="Proteomes" id="UP000282087"/>
    </source>
</evidence>
<dbReference type="InterPro" id="IPR009057">
    <property type="entry name" value="Homeodomain-like_sf"/>
</dbReference>
<organism evidence="4 6">
    <name type="scientific">Peronospora effusa</name>
    <dbReference type="NCBI Taxonomy" id="542832"/>
    <lineage>
        <taxon>Eukaryota</taxon>
        <taxon>Sar</taxon>
        <taxon>Stramenopiles</taxon>
        <taxon>Oomycota</taxon>
        <taxon>Peronosporomycetes</taxon>
        <taxon>Peronosporales</taxon>
        <taxon>Peronosporaceae</taxon>
        <taxon>Peronospora</taxon>
    </lineage>
</organism>
<evidence type="ECO:0000256" key="1">
    <source>
        <dbReference type="ARBA" id="ARBA00023125"/>
    </source>
</evidence>
<feature type="coiled-coil region" evidence="2">
    <location>
        <begin position="188"/>
        <end position="218"/>
    </location>
</feature>
<keyword evidence="6" id="KW-1185">Reference proteome</keyword>
<feature type="domain" description="HTH CENPB-type" evidence="3">
    <location>
        <begin position="71"/>
        <end position="143"/>
    </location>
</feature>
<dbReference type="GO" id="GO:0003677">
    <property type="term" value="F:DNA binding"/>
    <property type="evidence" value="ECO:0007669"/>
    <property type="project" value="UniProtKB-KW"/>
</dbReference>
<name>A0A3M6VNR4_9STRA</name>
<evidence type="ECO:0000313" key="4">
    <source>
        <dbReference type="EMBL" id="RMX67691.1"/>
    </source>
</evidence>
<dbReference type="SUPFAM" id="SSF46689">
    <property type="entry name" value="Homeodomain-like"/>
    <property type="match status" value="1"/>
</dbReference>
<proteinExistence type="predicted"/>
<dbReference type="EMBL" id="QKXF01000649">
    <property type="protein sequence ID" value="RQM10239.1"/>
    <property type="molecule type" value="Genomic_DNA"/>
</dbReference>
<dbReference type="Gene3D" id="1.10.10.60">
    <property type="entry name" value="Homeodomain-like"/>
    <property type="match status" value="1"/>
</dbReference>
<dbReference type="SMART" id="SM00674">
    <property type="entry name" value="CENPB"/>
    <property type="match status" value="1"/>
</dbReference>
<dbReference type="Proteomes" id="UP000286097">
    <property type="component" value="Unassembled WGS sequence"/>
</dbReference>